<evidence type="ECO:0000256" key="7">
    <source>
        <dbReference type="ARBA" id="ARBA00022989"/>
    </source>
</evidence>
<dbReference type="GO" id="GO:0005886">
    <property type="term" value="C:plasma membrane"/>
    <property type="evidence" value="ECO:0007669"/>
    <property type="project" value="UniProtKB-SubCell"/>
</dbReference>
<comment type="caution">
    <text evidence="10">Lacks conserved residue(s) required for the propagation of feature annotation.</text>
</comment>
<evidence type="ECO:0000313" key="13">
    <source>
        <dbReference type="Proteomes" id="UP000093514"/>
    </source>
</evidence>
<keyword evidence="6 9" id="KW-0812">Transmembrane</keyword>
<evidence type="ECO:0000256" key="6">
    <source>
        <dbReference type="ARBA" id="ARBA00022692"/>
    </source>
</evidence>
<dbReference type="CDD" id="cd06261">
    <property type="entry name" value="TM_PBP2"/>
    <property type="match status" value="1"/>
</dbReference>
<keyword evidence="8 9" id="KW-0472">Membrane</keyword>
<evidence type="ECO:0000256" key="8">
    <source>
        <dbReference type="ARBA" id="ARBA00023136"/>
    </source>
</evidence>
<name>A0A1C0AAW8_9FIRM</name>
<dbReference type="InterPro" id="IPR000515">
    <property type="entry name" value="MetI-like"/>
</dbReference>
<dbReference type="GO" id="GO:0005315">
    <property type="term" value="F:phosphate transmembrane transporter activity"/>
    <property type="evidence" value="ECO:0007669"/>
    <property type="project" value="InterPro"/>
</dbReference>
<dbReference type="NCBIfam" id="TIGR02138">
    <property type="entry name" value="phosphate_pstC"/>
    <property type="match status" value="1"/>
</dbReference>
<feature type="transmembrane region" description="Helical" evidence="9">
    <location>
        <begin position="5"/>
        <end position="25"/>
    </location>
</feature>
<keyword evidence="7 9" id="KW-1133">Transmembrane helix</keyword>
<keyword evidence="3 9" id="KW-0813">Transport</keyword>
<feature type="transmembrane region" description="Helical" evidence="9">
    <location>
        <begin position="105"/>
        <end position="127"/>
    </location>
</feature>
<gene>
    <name evidence="12" type="ORF">U472_07505</name>
</gene>
<organism evidence="12 13">
    <name type="scientific">Orenia metallireducens</name>
    <dbReference type="NCBI Taxonomy" id="1413210"/>
    <lineage>
        <taxon>Bacteria</taxon>
        <taxon>Bacillati</taxon>
        <taxon>Bacillota</taxon>
        <taxon>Clostridia</taxon>
        <taxon>Halanaerobiales</taxon>
        <taxon>Halobacteroidaceae</taxon>
        <taxon>Orenia</taxon>
    </lineage>
</organism>
<dbReference type="OrthoDB" id="9785113at2"/>
<comment type="function">
    <text evidence="10">Part of the binding-protein-dependent transport system for phosphate; probably responsible for the translocation of the substrate across the membrane.</text>
</comment>
<evidence type="ECO:0000256" key="1">
    <source>
        <dbReference type="ARBA" id="ARBA00004651"/>
    </source>
</evidence>
<dbReference type="InterPro" id="IPR051124">
    <property type="entry name" value="Phosphate_Transport_Permease"/>
</dbReference>
<reference evidence="12 13" key="2">
    <citation type="submission" date="2016-08" db="EMBL/GenBank/DDBJ databases">
        <title>Orenia metallireducens sp. nov. strain Z6, a Novel Metal-reducing Firmicute from the Deep Subsurface.</title>
        <authorList>
            <person name="Maxim B.I."/>
            <person name="Kenneth K."/>
            <person name="Flynn T.M."/>
            <person name="Oloughlin E.J."/>
            <person name="Locke R.A."/>
            <person name="Weber J.R."/>
            <person name="Egan S.M."/>
            <person name="Mackie R.I."/>
            <person name="Cann I.K."/>
        </authorList>
    </citation>
    <scope>NUCLEOTIDE SEQUENCE [LARGE SCALE GENOMIC DNA]</scope>
    <source>
        <strain evidence="12 13">Z6</strain>
    </source>
</reference>
<dbReference type="PANTHER" id="PTHR30425:SF1">
    <property type="entry name" value="PHOSPHATE TRANSPORT SYSTEM PERMEASE PROTEIN PSTC"/>
    <property type="match status" value="1"/>
</dbReference>
<sequence length="284" mass="30421">MIEKFFLLNGLLVVFILVGIFYLLLNESLPTFQEVSIVEFFSSTIWNPTGYHQQSYGIVSLVFSTIVVTVGSLIFSVPLGIACAAYLSEIAPPKAREVLKPTIEILAGIPSVVIGFLGIVLIGPMIARLFNLPNGLNVINGSVLLGIMALPTIISISEDAINAVPDDYKKASLALGATEWQTLVKVTIPAALSGIIAAVMLGMGRAIGETMAVLMATGNAPAFPKSIFSAVRTLTATIGIELGEVAYNTTHYYSLFAVGLVLFVMTFLINIVSDWVLNKYEEAE</sequence>
<evidence type="ECO:0000256" key="5">
    <source>
        <dbReference type="ARBA" id="ARBA00022592"/>
    </source>
</evidence>
<dbReference type="EMBL" id="LWDV01000008">
    <property type="protein sequence ID" value="OCL27426.1"/>
    <property type="molecule type" value="Genomic_DNA"/>
</dbReference>
<feature type="domain" description="ABC transmembrane type-1" evidence="11">
    <location>
        <begin position="62"/>
        <end position="273"/>
    </location>
</feature>
<dbReference type="PANTHER" id="PTHR30425">
    <property type="entry name" value="PHOSPHATE TRANSPORT SYSTEM PERMEASE PROTEIN PST"/>
    <property type="match status" value="1"/>
</dbReference>
<dbReference type="GO" id="GO:0006817">
    <property type="term" value="P:phosphate ion transport"/>
    <property type="evidence" value="ECO:0007669"/>
    <property type="project" value="UniProtKB-KW"/>
</dbReference>
<dbReference type="AlphaFoldDB" id="A0A1C0AAW8"/>
<keyword evidence="4 10" id="KW-1003">Cell membrane</keyword>
<feature type="transmembrane region" description="Helical" evidence="9">
    <location>
        <begin position="56"/>
        <end position="84"/>
    </location>
</feature>
<evidence type="ECO:0000256" key="4">
    <source>
        <dbReference type="ARBA" id="ARBA00022475"/>
    </source>
</evidence>
<dbReference type="PROSITE" id="PS50928">
    <property type="entry name" value="ABC_TM1"/>
    <property type="match status" value="1"/>
</dbReference>
<evidence type="ECO:0000259" key="11">
    <source>
        <dbReference type="PROSITE" id="PS50928"/>
    </source>
</evidence>
<evidence type="ECO:0000313" key="12">
    <source>
        <dbReference type="EMBL" id="OCL27426.1"/>
    </source>
</evidence>
<keyword evidence="13" id="KW-1185">Reference proteome</keyword>
<reference evidence="13" key="1">
    <citation type="submission" date="2016-07" db="EMBL/GenBank/DDBJ databases">
        <authorList>
            <person name="Florea S."/>
            <person name="Webb J.S."/>
            <person name="Jaromczyk J."/>
            <person name="Schardl C.L."/>
        </authorList>
    </citation>
    <scope>NUCLEOTIDE SEQUENCE [LARGE SCALE GENOMIC DNA]</scope>
    <source>
        <strain evidence="13">Z6</strain>
    </source>
</reference>
<comment type="similarity">
    <text evidence="2 10">Belongs to the binding-protein-dependent transport system permease family. CysTW subfamily.</text>
</comment>
<comment type="caution">
    <text evidence="12">The sequence shown here is derived from an EMBL/GenBank/DDBJ whole genome shotgun (WGS) entry which is preliminary data.</text>
</comment>
<feature type="transmembrane region" description="Helical" evidence="9">
    <location>
        <begin position="252"/>
        <end position="272"/>
    </location>
</feature>
<dbReference type="SUPFAM" id="SSF161098">
    <property type="entry name" value="MetI-like"/>
    <property type="match status" value="1"/>
</dbReference>
<evidence type="ECO:0000256" key="10">
    <source>
        <dbReference type="RuleBase" id="RU363054"/>
    </source>
</evidence>
<keyword evidence="5 10" id="KW-0592">Phosphate transport</keyword>
<evidence type="ECO:0000256" key="2">
    <source>
        <dbReference type="ARBA" id="ARBA00007069"/>
    </source>
</evidence>
<evidence type="ECO:0000256" key="3">
    <source>
        <dbReference type="ARBA" id="ARBA00022448"/>
    </source>
</evidence>
<dbReference type="Gene3D" id="1.10.3720.10">
    <property type="entry name" value="MetI-like"/>
    <property type="match status" value="1"/>
</dbReference>
<proteinExistence type="inferred from homology"/>
<feature type="transmembrane region" description="Helical" evidence="9">
    <location>
        <begin position="182"/>
        <end position="203"/>
    </location>
</feature>
<evidence type="ECO:0000256" key="9">
    <source>
        <dbReference type="RuleBase" id="RU363032"/>
    </source>
</evidence>
<comment type="subcellular location">
    <subcellularLocation>
        <location evidence="1 9">Cell membrane</location>
        <topology evidence="1 9">Multi-pass membrane protein</topology>
    </subcellularLocation>
</comment>
<dbReference type="InterPro" id="IPR035906">
    <property type="entry name" value="MetI-like_sf"/>
</dbReference>
<dbReference type="Proteomes" id="UP000093514">
    <property type="component" value="Unassembled WGS sequence"/>
</dbReference>
<dbReference type="Pfam" id="PF00528">
    <property type="entry name" value="BPD_transp_1"/>
    <property type="match status" value="1"/>
</dbReference>
<protein>
    <recommendedName>
        <fullName evidence="10">Phosphate transport system permease protein</fullName>
    </recommendedName>
</protein>
<dbReference type="InterPro" id="IPR011864">
    <property type="entry name" value="Phosphate_PstC"/>
</dbReference>
<accession>A0A1C0AAW8</accession>